<organism evidence="1 2">
    <name type="scientific">Rhizopus oryzae</name>
    <name type="common">Mucormycosis agent</name>
    <name type="synonym">Rhizopus arrhizus var. delemar</name>
    <dbReference type="NCBI Taxonomy" id="64495"/>
    <lineage>
        <taxon>Eukaryota</taxon>
        <taxon>Fungi</taxon>
        <taxon>Fungi incertae sedis</taxon>
        <taxon>Mucoromycota</taxon>
        <taxon>Mucoromycotina</taxon>
        <taxon>Mucoromycetes</taxon>
        <taxon>Mucorales</taxon>
        <taxon>Mucorineae</taxon>
        <taxon>Rhizopodaceae</taxon>
        <taxon>Rhizopus</taxon>
    </lineage>
</organism>
<dbReference type="EMBL" id="JAANIT010000895">
    <property type="protein sequence ID" value="KAG1543676.1"/>
    <property type="molecule type" value="Genomic_DNA"/>
</dbReference>
<name>A0A9P7CA53_RHIOR</name>
<accession>A0A9P7CA53</accession>
<evidence type="ECO:0000313" key="2">
    <source>
        <dbReference type="Proteomes" id="UP000717996"/>
    </source>
</evidence>
<gene>
    <name evidence="1" type="ORF">G6F51_006526</name>
</gene>
<dbReference type="OrthoDB" id="2284791at2759"/>
<protein>
    <submittedName>
        <fullName evidence="1">Uncharacterized protein</fullName>
    </submittedName>
</protein>
<dbReference type="AlphaFoldDB" id="A0A9P7CA53"/>
<proteinExistence type="predicted"/>
<sequence length="266" mass="30154">MDMDESIYHLSFGDMMPVKQALLKATASLLKKPLLNEFELCTMEPSLLSNFNKINPAIEEVLYEQLSNQAGPLSTPLELKGISEVSLSLAEEVMSIKDVDEMLSFIYEQKSQMAKQKKRSSEEFIMLNILERVVENFGLWGLSTKDSELNFYRRFAELLDILFIGTDIRIADGETGSKSSKTAIKVNKALFHTSDISSAYPRKINLLLKLNESITVELSSNEWKKLSVSRDVILKQQTKNLKINACILSTLRSLYGSQYKDILAMY</sequence>
<reference evidence="1" key="1">
    <citation type="journal article" date="2020" name="Microb. Genom.">
        <title>Genetic diversity of clinical and environmental Mucorales isolates obtained from an investigation of mucormycosis cases among solid organ transplant recipients.</title>
        <authorList>
            <person name="Nguyen M.H."/>
            <person name="Kaul D."/>
            <person name="Muto C."/>
            <person name="Cheng S.J."/>
            <person name="Richter R.A."/>
            <person name="Bruno V.M."/>
            <person name="Liu G."/>
            <person name="Beyhan S."/>
            <person name="Sundermann A.J."/>
            <person name="Mounaud S."/>
            <person name="Pasculle A.W."/>
            <person name="Nierman W.C."/>
            <person name="Driscoll E."/>
            <person name="Cumbie R."/>
            <person name="Clancy C.J."/>
            <person name="Dupont C.L."/>
        </authorList>
    </citation>
    <scope>NUCLEOTIDE SEQUENCE</scope>
    <source>
        <strain evidence="1">GL16</strain>
    </source>
</reference>
<dbReference type="Proteomes" id="UP000717996">
    <property type="component" value="Unassembled WGS sequence"/>
</dbReference>
<comment type="caution">
    <text evidence="1">The sequence shown here is derived from an EMBL/GenBank/DDBJ whole genome shotgun (WGS) entry which is preliminary data.</text>
</comment>
<evidence type="ECO:0000313" key="1">
    <source>
        <dbReference type="EMBL" id="KAG1543676.1"/>
    </source>
</evidence>